<gene>
    <name evidence="2" type="ORF">MSAN_01763900</name>
</gene>
<evidence type="ECO:0000313" key="2">
    <source>
        <dbReference type="EMBL" id="KAF7348113.1"/>
    </source>
</evidence>
<dbReference type="Proteomes" id="UP000623467">
    <property type="component" value="Unassembled WGS sequence"/>
</dbReference>
<feature type="signal peptide" evidence="1">
    <location>
        <begin position="1"/>
        <end position="19"/>
    </location>
</feature>
<evidence type="ECO:0000313" key="3">
    <source>
        <dbReference type="Proteomes" id="UP000623467"/>
    </source>
</evidence>
<protein>
    <submittedName>
        <fullName evidence="2">Uncharacterized protein</fullName>
    </submittedName>
</protein>
<proteinExistence type="predicted"/>
<keyword evidence="3" id="KW-1185">Reference proteome</keyword>
<reference evidence="2" key="1">
    <citation type="submission" date="2020-05" db="EMBL/GenBank/DDBJ databases">
        <title>Mycena genomes resolve the evolution of fungal bioluminescence.</title>
        <authorList>
            <person name="Tsai I.J."/>
        </authorList>
    </citation>
    <scope>NUCLEOTIDE SEQUENCE</scope>
    <source>
        <strain evidence="2">160909Yilan</strain>
    </source>
</reference>
<dbReference type="AlphaFoldDB" id="A0A8H6XV39"/>
<accession>A0A8H6XV39</accession>
<sequence>MLAACRLLCLLTLFFSVLAQHALSLERRDALSDSGLSSASWIWLPEPDLLTTAPTGTVALVKTLTTPTGKSAYFASIAMTVDNNFTLWVNGQPVGASDGTVANVWETAQVFTAALNSTANVFSVLGSNTGTVTPNPAGLLAAIRVFFTDSTNETVFSDNTWVVSGTIPSDFPLSADLSSFVQAEVATTEGSGPWGTSLTLPASATPPTLTGSAWICCGERWIPETVTSPSGKTATSATILVTADNTFQLFVNGQYIGSPPYDNNESGTTGSWEFAQLFTDVALTPTSNVFTIFATNFAAQTTTGGPSSAGMVAALQITFSDGSSEVVRTDTTWLAGNYSSVSTFLSAPDGALAPAISSGLFGIAPWGTLLANSNALNNLKLPANNAAVVEPTTTSTKASSSTSNALIAPTTILPNDPIPSTTTNVTTGGARARNGHIPLALVLGLPIISLTVL</sequence>
<evidence type="ECO:0000256" key="1">
    <source>
        <dbReference type="SAM" id="SignalP"/>
    </source>
</evidence>
<feature type="chain" id="PRO_5034840723" evidence="1">
    <location>
        <begin position="20"/>
        <end position="453"/>
    </location>
</feature>
<dbReference type="EMBL" id="JACAZH010000017">
    <property type="protein sequence ID" value="KAF7348113.1"/>
    <property type="molecule type" value="Genomic_DNA"/>
</dbReference>
<comment type="caution">
    <text evidence="2">The sequence shown here is derived from an EMBL/GenBank/DDBJ whole genome shotgun (WGS) entry which is preliminary data.</text>
</comment>
<organism evidence="2 3">
    <name type="scientific">Mycena sanguinolenta</name>
    <dbReference type="NCBI Taxonomy" id="230812"/>
    <lineage>
        <taxon>Eukaryota</taxon>
        <taxon>Fungi</taxon>
        <taxon>Dikarya</taxon>
        <taxon>Basidiomycota</taxon>
        <taxon>Agaricomycotina</taxon>
        <taxon>Agaricomycetes</taxon>
        <taxon>Agaricomycetidae</taxon>
        <taxon>Agaricales</taxon>
        <taxon>Marasmiineae</taxon>
        <taxon>Mycenaceae</taxon>
        <taxon>Mycena</taxon>
    </lineage>
</organism>
<dbReference type="OrthoDB" id="3062325at2759"/>
<dbReference type="Gene3D" id="2.60.120.260">
    <property type="entry name" value="Galactose-binding domain-like"/>
    <property type="match status" value="2"/>
</dbReference>
<name>A0A8H6XV39_9AGAR</name>
<keyword evidence="1" id="KW-0732">Signal</keyword>